<gene>
    <name evidence="3" type="ORF">DCAF_LOCUS18204</name>
</gene>
<organism evidence="3 4">
    <name type="scientific">Dovyalis caffra</name>
    <dbReference type="NCBI Taxonomy" id="77055"/>
    <lineage>
        <taxon>Eukaryota</taxon>
        <taxon>Viridiplantae</taxon>
        <taxon>Streptophyta</taxon>
        <taxon>Embryophyta</taxon>
        <taxon>Tracheophyta</taxon>
        <taxon>Spermatophyta</taxon>
        <taxon>Magnoliopsida</taxon>
        <taxon>eudicotyledons</taxon>
        <taxon>Gunneridae</taxon>
        <taxon>Pentapetalae</taxon>
        <taxon>rosids</taxon>
        <taxon>fabids</taxon>
        <taxon>Malpighiales</taxon>
        <taxon>Salicaceae</taxon>
        <taxon>Flacourtieae</taxon>
        <taxon>Dovyalis</taxon>
    </lineage>
</organism>
<keyword evidence="4" id="KW-1185">Reference proteome</keyword>
<dbReference type="InterPro" id="IPR002083">
    <property type="entry name" value="MATH/TRAF_dom"/>
</dbReference>
<proteinExistence type="predicted"/>
<feature type="domain" description="MATH" evidence="2">
    <location>
        <begin position="350"/>
        <end position="486"/>
    </location>
</feature>
<dbReference type="InterPro" id="IPR008974">
    <property type="entry name" value="TRAF-like"/>
</dbReference>
<dbReference type="Gene3D" id="2.60.210.10">
    <property type="entry name" value="Apoptosis, Tumor Necrosis Factor Receptor Associated Protein 2, Chain A"/>
    <property type="match status" value="4"/>
</dbReference>
<dbReference type="EMBL" id="CAWUPB010001168">
    <property type="protein sequence ID" value="CAK7345376.1"/>
    <property type="molecule type" value="Genomic_DNA"/>
</dbReference>
<evidence type="ECO:0000313" key="4">
    <source>
        <dbReference type="Proteomes" id="UP001314170"/>
    </source>
</evidence>
<reference evidence="3 4" key="1">
    <citation type="submission" date="2024-01" db="EMBL/GenBank/DDBJ databases">
        <authorList>
            <person name="Waweru B."/>
        </authorList>
    </citation>
    <scope>NUCLEOTIDE SEQUENCE [LARGE SCALE GENOMIC DNA]</scope>
</reference>
<dbReference type="SMART" id="SM00061">
    <property type="entry name" value="MATH"/>
    <property type="match status" value="3"/>
</dbReference>
<evidence type="ECO:0000313" key="3">
    <source>
        <dbReference type="EMBL" id="CAK7345376.1"/>
    </source>
</evidence>
<keyword evidence="1" id="KW-0175">Coiled coil</keyword>
<feature type="domain" description="MATH" evidence="2">
    <location>
        <begin position="41"/>
        <end position="167"/>
    </location>
</feature>
<feature type="domain" description="MATH" evidence="2">
    <location>
        <begin position="189"/>
        <end position="305"/>
    </location>
</feature>
<feature type="coiled-coil region" evidence="1">
    <location>
        <begin position="978"/>
        <end position="1012"/>
    </location>
</feature>
<dbReference type="Pfam" id="PF22486">
    <property type="entry name" value="MATH_2"/>
    <property type="match status" value="2"/>
</dbReference>
<evidence type="ECO:0000259" key="2">
    <source>
        <dbReference type="PROSITE" id="PS50144"/>
    </source>
</evidence>
<evidence type="ECO:0000256" key="1">
    <source>
        <dbReference type="SAM" id="Coils"/>
    </source>
</evidence>
<comment type="caution">
    <text evidence="3">The sequence shown here is derived from an EMBL/GenBank/DDBJ whole genome shotgun (WGS) entry which is preliminary data.</text>
</comment>
<name>A0AAV1S501_9ROSI</name>
<dbReference type="CDD" id="cd00121">
    <property type="entry name" value="MATH"/>
    <property type="match status" value="4"/>
</dbReference>
<dbReference type="PANTHER" id="PTHR47242:SF1">
    <property type="entry name" value="TRAF-LIKE FAMILY PROTEIN"/>
    <property type="match status" value="1"/>
</dbReference>
<dbReference type="SUPFAM" id="SSF49599">
    <property type="entry name" value="TRAF domain-like"/>
    <property type="match status" value="4"/>
</dbReference>
<feature type="coiled-coil region" evidence="1">
    <location>
        <begin position="1123"/>
        <end position="1178"/>
    </location>
</feature>
<sequence>MKNHRVKALKTKTAKPIASSLLETSTAADSSVTVDRSEDFHSVCKWIVPDFKKTKAKSLYSRYFQVSGFDFRFLMYPKGDSLSVPGHISLYLQINDPCGSNCDCYASYVIGIVNVVDETKSLIREGGYRFTKNRKSIGWCEYAVSKTVLDANSGFLKDGVLVISGEIRVLDEKMEISSDCSEGKAYALNGKDTWSIRNYGLFKEMVKTQKIISSAFRVWDAYLGVNMSKNVVNGVENLSLFLEIKDIEKYPVIDRSWFSHVSRKYYGRFGGGGDTSLGWTEFMKISDFVDKGYVVDDNVVISVSFNAIRESSFSFRIEGVSSGKCKGIINCGYLGGRSKYGVVKRCDDYTGKIMWKIENFLRLKDILKKKKMKGLYVKSRRFRIGNLDFRILVYPRGQSQKPIHLSVFLEVLRPGKSSGDCSPFIVYQLAVRNGKTIEKSVVKESADRCSKAAKYYGWSNFMTLTSLFDHDSGFIGHETVVFTAEVHILKETFMTTESSDSACSVTWKMENFLSFKEIIQSRRIFSKFFEVGGCKLRIEIYQSSASICAYLGSDPSIDNFWVSYRITMVNQNDPAKSLCKESSLCIKAYFNADLQLMKVSDMLDTDAGFFVHETVTFVCEILDCCPWFEFFESETGNMEAESSDCQVLSAVRQMDMNSEEWKQTFSEASEVLGSTPNEALQPVVHLIFKSASQCQSVPQAVKVVRARLELLKAEISPDLLDLVSSTMNSQHKIAEVMLREIDSVFALAEKCKLLDATLCPLSKEVAYLGSGTGTNSSHMEDEPRCHVHHYFSDIFILIDMLAIPSLTIEASRAFERGVAHGYIDNQVVALVLEKHAQRFSVNSIARKKRAESLLSEEFFTSVLALAEILSLSINSQVHEFVKMFYVTLFRVFSDECCRTKMLRWLVDHATSPVENSSKMNLDMLVFLVHREHGFARPVLKMMGDAVKHANADHSAIRHRLCGMEEKIIHIQEEKQTELSNMSSEKATLLERLTETEAALLQYKSEMELERDRFTCKNTEICAHMQDIETQLEQVCSKHEDHVTKLCMEKKDYQDRLHHMETQFSHLKSLKHQELKKLLKEKEVIAERLRHAEADREISDRKLKQYASKVAIQEEERQTQLDEIWQLKRKVEQMERVKQDKKEEVAHHRACTYDLEAKLNDCRKHIQFLENAHREEMEQHAPLYGVGLESLSMESLENLLRIHEDGIKNIHALRHRLRNQSGDIISSANPLRLRQCATYSTIERAALIWLAFVEARQFFTNEVLFTIVILYSQLPSNLEPHSVSCIHDYWRKCMKEIPMLQFLPLSVYMRMPA</sequence>
<protein>
    <recommendedName>
        <fullName evidence="2">MATH domain-containing protein</fullName>
    </recommendedName>
</protein>
<dbReference type="Proteomes" id="UP001314170">
    <property type="component" value="Unassembled WGS sequence"/>
</dbReference>
<accession>A0AAV1S501</accession>
<dbReference type="PANTHER" id="PTHR47242">
    <property type="entry name" value="TRAF-LIKE FAMILY PROTEIN"/>
    <property type="match status" value="1"/>
</dbReference>
<dbReference type="PROSITE" id="PS50144">
    <property type="entry name" value="MATH"/>
    <property type="match status" value="3"/>
</dbReference>